<gene>
    <name evidence="2" type="ORF">HXX76_014946</name>
</gene>
<feature type="domain" description="SnoaL-like" evidence="1">
    <location>
        <begin position="9"/>
        <end position="92"/>
    </location>
</feature>
<keyword evidence="3" id="KW-1185">Reference proteome</keyword>
<reference evidence="2" key="1">
    <citation type="journal article" date="2020" name="bioRxiv">
        <title>Comparative genomics of Chlamydomonas.</title>
        <authorList>
            <person name="Craig R.J."/>
            <person name="Hasan A.R."/>
            <person name="Ness R.W."/>
            <person name="Keightley P.D."/>
        </authorList>
    </citation>
    <scope>NUCLEOTIDE SEQUENCE</scope>
    <source>
        <strain evidence="2">SAG 7.73</strain>
    </source>
</reference>
<dbReference type="Gene3D" id="3.10.450.50">
    <property type="match status" value="1"/>
</dbReference>
<dbReference type="EMBL" id="JAEHOC010000072">
    <property type="protein sequence ID" value="KAG2423893.1"/>
    <property type="molecule type" value="Genomic_DNA"/>
</dbReference>
<accession>A0A835SAU7</accession>
<dbReference type="SUPFAM" id="SSF54427">
    <property type="entry name" value="NTF2-like"/>
    <property type="match status" value="1"/>
</dbReference>
<dbReference type="Proteomes" id="UP000650467">
    <property type="component" value="Unassembled WGS sequence"/>
</dbReference>
<comment type="caution">
    <text evidence="2">The sequence shown here is derived from an EMBL/GenBank/DDBJ whole genome shotgun (WGS) entry which is preliminary data.</text>
</comment>
<dbReference type="OrthoDB" id="535786at2759"/>
<evidence type="ECO:0000313" key="3">
    <source>
        <dbReference type="Proteomes" id="UP000650467"/>
    </source>
</evidence>
<evidence type="ECO:0000259" key="1">
    <source>
        <dbReference type="Pfam" id="PF12680"/>
    </source>
</evidence>
<sequence>MDSARKLAEEWIAAWNARDLEAVMSHYAPEVAFESPRVAAAFQATKGQVGSPDGLLRGVVALRPYFAQGISALPDLRLELKQVLEGPPGGWYGVQYTRETGATVLETVRLAAAEPAAVGGSGGGGGQLQIVEARVFYEHVC</sequence>
<dbReference type="Pfam" id="PF12680">
    <property type="entry name" value="SnoaL_2"/>
    <property type="match status" value="1"/>
</dbReference>
<dbReference type="InterPro" id="IPR037401">
    <property type="entry name" value="SnoaL-like"/>
</dbReference>
<dbReference type="InterPro" id="IPR032710">
    <property type="entry name" value="NTF2-like_dom_sf"/>
</dbReference>
<organism evidence="2 3">
    <name type="scientific">Chlamydomonas incerta</name>
    <dbReference type="NCBI Taxonomy" id="51695"/>
    <lineage>
        <taxon>Eukaryota</taxon>
        <taxon>Viridiplantae</taxon>
        <taxon>Chlorophyta</taxon>
        <taxon>core chlorophytes</taxon>
        <taxon>Chlorophyceae</taxon>
        <taxon>CS clade</taxon>
        <taxon>Chlamydomonadales</taxon>
        <taxon>Chlamydomonadaceae</taxon>
        <taxon>Chlamydomonas</taxon>
    </lineage>
</organism>
<protein>
    <recommendedName>
        <fullName evidence="1">SnoaL-like domain-containing protein</fullName>
    </recommendedName>
</protein>
<evidence type="ECO:0000313" key="2">
    <source>
        <dbReference type="EMBL" id="KAG2423893.1"/>
    </source>
</evidence>
<proteinExistence type="predicted"/>
<name>A0A835SAU7_CHLIN</name>
<dbReference type="AlphaFoldDB" id="A0A835SAU7"/>